<dbReference type="GO" id="GO:0016301">
    <property type="term" value="F:kinase activity"/>
    <property type="evidence" value="ECO:0007669"/>
    <property type="project" value="UniProtKB-KW"/>
</dbReference>
<sequence>MRSGRELTGGSTKVWIWRTGTSWRSSRSLWRTSPGRSQHHHGTELPLNTRCSILGRVVPDTTRTL</sequence>
<accession>A0AAX6FG44</accession>
<proteinExistence type="predicted"/>
<comment type="caution">
    <text evidence="1">The sequence shown here is derived from an EMBL/GenBank/DDBJ whole genome shotgun (WGS) entry which is preliminary data.</text>
</comment>
<organism evidence="1 2">
    <name type="scientific">Iris pallida</name>
    <name type="common">Sweet iris</name>
    <dbReference type="NCBI Taxonomy" id="29817"/>
    <lineage>
        <taxon>Eukaryota</taxon>
        <taxon>Viridiplantae</taxon>
        <taxon>Streptophyta</taxon>
        <taxon>Embryophyta</taxon>
        <taxon>Tracheophyta</taxon>
        <taxon>Spermatophyta</taxon>
        <taxon>Magnoliopsida</taxon>
        <taxon>Liliopsida</taxon>
        <taxon>Asparagales</taxon>
        <taxon>Iridaceae</taxon>
        <taxon>Iridoideae</taxon>
        <taxon>Irideae</taxon>
        <taxon>Iris</taxon>
    </lineage>
</organism>
<gene>
    <name evidence="1" type="ORF">M6B38_134335</name>
</gene>
<dbReference type="AlphaFoldDB" id="A0AAX6FG44"/>
<protein>
    <submittedName>
        <fullName evidence="1">MAP3K epsilon protein kinase 1-like</fullName>
    </submittedName>
</protein>
<dbReference type="EMBL" id="JANAVB010028984">
    <property type="protein sequence ID" value="KAJ6815367.1"/>
    <property type="molecule type" value="Genomic_DNA"/>
</dbReference>
<name>A0AAX6FG44_IRIPA</name>
<keyword evidence="1" id="KW-0808">Transferase</keyword>
<keyword evidence="2" id="KW-1185">Reference proteome</keyword>
<keyword evidence="1" id="KW-0418">Kinase</keyword>
<reference evidence="1" key="1">
    <citation type="journal article" date="2023" name="GigaByte">
        <title>Genome assembly of the bearded iris, Iris pallida Lam.</title>
        <authorList>
            <person name="Bruccoleri R.E."/>
            <person name="Oakeley E.J."/>
            <person name="Faust A.M.E."/>
            <person name="Altorfer M."/>
            <person name="Dessus-Babus S."/>
            <person name="Burckhardt D."/>
            <person name="Oertli M."/>
            <person name="Naumann U."/>
            <person name="Petersen F."/>
            <person name="Wong J."/>
        </authorList>
    </citation>
    <scope>NUCLEOTIDE SEQUENCE</scope>
    <source>
        <strain evidence="1">GSM-AAB239-AS_SAM_17_03QT</strain>
    </source>
</reference>
<evidence type="ECO:0000313" key="1">
    <source>
        <dbReference type="EMBL" id="KAJ6815367.1"/>
    </source>
</evidence>
<dbReference type="Proteomes" id="UP001140949">
    <property type="component" value="Unassembled WGS sequence"/>
</dbReference>
<evidence type="ECO:0000313" key="2">
    <source>
        <dbReference type="Proteomes" id="UP001140949"/>
    </source>
</evidence>
<reference evidence="1" key="2">
    <citation type="submission" date="2023-04" db="EMBL/GenBank/DDBJ databases">
        <authorList>
            <person name="Bruccoleri R.E."/>
            <person name="Oakeley E.J."/>
            <person name="Faust A.-M."/>
            <person name="Dessus-Babus S."/>
            <person name="Altorfer M."/>
            <person name="Burckhardt D."/>
            <person name="Oertli M."/>
            <person name="Naumann U."/>
            <person name="Petersen F."/>
            <person name="Wong J."/>
        </authorList>
    </citation>
    <scope>NUCLEOTIDE SEQUENCE</scope>
    <source>
        <strain evidence="1">GSM-AAB239-AS_SAM_17_03QT</strain>
        <tissue evidence="1">Leaf</tissue>
    </source>
</reference>